<sequence length="261" mass="27799">MYLGIETSSAVSSVAVMDDQRLIGELTVQAGLTHSEQLVPHIELLLKQSGVAKTALTGIAVSIGPGSFTGLRIGMGTAKALAYALNIPLLGVMTMDGIAHNFWQFSGVLAIMVDAQKKNVYEGRYRWVNGKLVCEQEPTVKTRDEALKALAALDEPVILAGDGIIKFGHTLADYGPNLQLASPALRIPKASGVLLAAMPRFLAEAPDEAAHVVPYYIRRSEAEVVWDAKHPELVAAGKVPNPTVVVTEAATALADEVKNHD</sequence>
<dbReference type="InterPro" id="IPR022496">
    <property type="entry name" value="T6A_TsaB"/>
</dbReference>
<dbReference type="InterPro" id="IPR000905">
    <property type="entry name" value="Gcp-like_dom"/>
</dbReference>
<dbReference type="InterPro" id="IPR043129">
    <property type="entry name" value="ATPase_NBD"/>
</dbReference>
<organism evidence="2">
    <name type="scientific">Veillonella ratti</name>
    <dbReference type="NCBI Taxonomy" id="103892"/>
    <lineage>
        <taxon>Bacteria</taxon>
        <taxon>Bacillati</taxon>
        <taxon>Bacillota</taxon>
        <taxon>Negativicutes</taxon>
        <taxon>Veillonellales</taxon>
        <taxon>Veillonellaceae</taxon>
        <taxon>Veillonella</taxon>
    </lineage>
</organism>
<dbReference type="EMBL" id="CACRUX010000054">
    <property type="protein sequence ID" value="VYU20926.1"/>
    <property type="molecule type" value="Genomic_DNA"/>
</dbReference>
<gene>
    <name evidence="2" type="primary">tsaB</name>
    <name evidence="2" type="ORF">VRLFYP33_01448</name>
</gene>
<protein>
    <submittedName>
        <fullName evidence="2">tRNA threonylcarbamoyladenosine biosynthesis protein TsaB</fullName>
    </submittedName>
</protein>
<dbReference type="GO" id="GO:0005829">
    <property type="term" value="C:cytosol"/>
    <property type="evidence" value="ECO:0007669"/>
    <property type="project" value="TreeGrafter"/>
</dbReference>
<feature type="domain" description="Gcp-like" evidence="1">
    <location>
        <begin position="32"/>
        <end position="225"/>
    </location>
</feature>
<accession>A0A6N3CVA7</accession>
<dbReference type="GO" id="GO:0002949">
    <property type="term" value="P:tRNA threonylcarbamoyladenosine modification"/>
    <property type="evidence" value="ECO:0007669"/>
    <property type="project" value="InterPro"/>
</dbReference>
<dbReference type="AlphaFoldDB" id="A0A6N3CVA7"/>
<dbReference type="PANTHER" id="PTHR11735">
    <property type="entry name" value="TRNA N6-ADENOSINE THREONYLCARBAMOYLTRANSFERASE"/>
    <property type="match status" value="1"/>
</dbReference>
<dbReference type="Gene3D" id="3.30.420.40">
    <property type="match status" value="2"/>
</dbReference>
<reference evidence="2" key="1">
    <citation type="submission" date="2019-11" db="EMBL/GenBank/DDBJ databases">
        <authorList>
            <person name="Feng L."/>
        </authorList>
    </citation>
    <scope>NUCLEOTIDE SEQUENCE</scope>
    <source>
        <strain evidence="2">VrattiLFYP33</strain>
    </source>
</reference>
<dbReference type="Pfam" id="PF00814">
    <property type="entry name" value="TsaD"/>
    <property type="match status" value="1"/>
</dbReference>
<evidence type="ECO:0000313" key="2">
    <source>
        <dbReference type="EMBL" id="VYU20926.1"/>
    </source>
</evidence>
<dbReference type="CDD" id="cd24032">
    <property type="entry name" value="ASKHA_NBD_TsaB"/>
    <property type="match status" value="1"/>
</dbReference>
<dbReference type="RefSeq" id="WP_021841810.1">
    <property type="nucleotide sequence ID" value="NZ_CACRUX010000054.1"/>
</dbReference>
<dbReference type="SUPFAM" id="SSF53067">
    <property type="entry name" value="Actin-like ATPase domain"/>
    <property type="match status" value="2"/>
</dbReference>
<evidence type="ECO:0000259" key="1">
    <source>
        <dbReference type="Pfam" id="PF00814"/>
    </source>
</evidence>
<dbReference type="NCBIfam" id="TIGR03725">
    <property type="entry name" value="T6A_YeaZ"/>
    <property type="match status" value="1"/>
</dbReference>
<dbReference type="PANTHER" id="PTHR11735:SF11">
    <property type="entry name" value="TRNA THREONYLCARBAMOYLADENOSINE BIOSYNTHESIS PROTEIN TSAB"/>
    <property type="match status" value="1"/>
</dbReference>
<proteinExistence type="predicted"/>
<name>A0A6N3CVA7_9FIRM</name>